<comment type="similarity">
    <text evidence="1 6">Belongs to the small GTPase superfamily. Arf family.</text>
</comment>
<keyword evidence="2 4" id="KW-0547">Nucleotide-binding</keyword>
<dbReference type="GO" id="GO:0046872">
    <property type="term" value="F:metal ion binding"/>
    <property type="evidence" value="ECO:0007669"/>
    <property type="project" value="UniProtKB-KW"/>
</dbReference>
<dbReference type="GO" id="GO:0030010">
    <property type="term" value="P:establishment of cell polarity"/>
    <property type="evidence" value="ECO:0007669"/>
    <property type="project" value="UniProtKB-ARBA"/>
</dbReference>
<dbReference type="EMBL" id="CATOUU010000026">
    <property type="protein sequence ID" value="CAI9913532.1"/>
    <property type="molecule type" value="Genomic_DNA"/>
</dbReference>
<reference evidence="8 9" key="2">
    <citation type="submission" date="2024-07" db="EMBL/GenBank/DDBJ databases">
        <authorList>
            <person name="Akdeniz Z."/>
        </authorList>
    </citation>
    <scope>NUCLEOTIDE SEQUENCE [LARGE SCALE GENOMIC DNA]</scope>
</reference>
<gene>
    <name evidence="7" type="ORF">HINF_LOCUS1177</name>
    <name evidence="8" type="ORF">HINF_LOCUS55017</name>
</gene>
<dbReference type="FunFam" id="3.40.50.300:FF:000412">
    <property type="entry name" value="ADP-ribosylation factor 1"/>
    <property type="match status" value="1"/>
</dbReference>
<dbReference type="InterPro" id="IPR024156">
    <property type="entry name" value="Small_GTPase_ARF"/>
</dbReference>
<dbReference type="GO" id="GO:0003924">
    <property type="term" value="F:GTPase activity"/>
    <property type="evidence" value="ECO:0007669"/>
    <property type="project" value="InterPro"/>
</dbReference>
<evidence type="ECO:0000256" key="4">
    <source>
        <dbReference type="PIRSR" id="PIRSR606689-1"/>
    </source>
</evidence>
<accession>A0AA86N629</accession>
<dbReference type="Gene3D" id="3.40.50.300">
    <property type="entry name" value="P-loop containing nucleotide triphosphate hydrolases"/>
    <property type="match status" value="1"/>
</dbReference>
<proteinExistence type="inferred from homology"/>
<dbReference type="SMART" id="SM00178">
    <property type="entry name" value="SAR"/>
    <property type="match status" value="1"/>
</dbReference>
<keyword evidence="5" id="KW-0460">Magnesium</keyword>
<dbReference type="GO" id="GO:0005525">
    <property type="term" value="F:GTP binding"/>
    <property type="evidence" value="ECO:0007669"/>
    <property type="project" value="UniProtKB-KW"/>
</dbReference>
<evidence type="ECO:0000256" key="6">
    <source>
        <dbReference type="RuleBase" id="RU003925"/>
    </source>
</evidence>
<dbReference type="EMBL" id="CAXDID020000289">
    <property type="protein sequence ID" value="CAL6071171.1"/>
    <property type="molecule type" value="Genomic_DNA"/>
</dbReference>
<keyword evidence="5" id="KW-0479">Metal-binding</keyword>
<evidence type="ECO:0000256" key="5">
    <source>
        <dbReference type="PIRSR" id="PIRSR606689-2"/>
    </source>
</evidence>
<sequence>MGSQFSEIFGKLISKKDISILMLGLDAAGKTSIFYKLNIGETIVSLPTIGFNVEKVEYKNIKFTMWDVGGQDVIRPLWVHYYQNTDAIIYVVDSADKDPERIQDARDELQKMMTEDQLKDASLLVFANKQDIPHAMSLSDLSEKLELNSYINREYHIQACSAKTGEGLQQGFEWLHTIINERYKRIQ</sequence>
<dbReference type="PANTHER" id="PTHR11711">
    <property type="entry name" value="ADP RIBOSYLATION FACTOR-RELATED"/>
    <property type="match status" value="1"/>
</dbReference>
<feature type="binding site" evidence="4">
    <location>
        <position position="70"/>
    </location>
    <ligand>
        <name>GTP</name>
        <dbReference type="ChEBI" id="CHEBI:37565"/>
    </ligand>
</feature>
<comment type="caution">
    <text evidence="7">The sequence shown here is derived from an EMBL/GenBank/DDBJ whole genome shotgun (WGS) entry which is preliminary data.</text>
</comment>
<dbReference type="PROSITE" id="PS51417">
    <property type="entry name" value="ARF"/>
    <property type="match status" value="1"/>
</dbReference>
<evidence type="ECO:0000313" key="9">
    <source>
        <dbReference type="Proteomes" id="UP001642409"/>
    </source>
</evidence>
<dbReference type="InterPro" id="IPR005225">
    <property type="entry name" value="Small_GTP-bd"/>
</dbReference>
<dbReference type="Pfam" id="PF00025">
    <property type="entry name" value="Arf"/>
    <property type="match status" value="1"/>
</dbReference>
<dbReference type="PRINTS" id="PR00328">
    <property type="entry name" value="SAR1GTPBP"/>
</dbReference>
<feature type="binding site" evidence="5">
    <location>
        <position position="48"/>
    </location>
    <ligand>
        <name>Mg(2+)</name>
        <dbReference type="ChEBI" id="CHEBI:18420"/>
    </ligand>
</feature>
<dbReference type="Proteomes" id="UP001642409">
    <property type="component" value="Unassembled WGS sequence"/>
</dbReference>
<keyword evidence="3 4" id="KW-0342">GTP-binding</keyword>
<keyword evidence="9" id="KW-1185">Reference proteome</keyword>
<dbReference type="InterPro" id="IPR006689">
    <property type="entry name" value="Small_GTPase_ARF/SAR"/>
</dbReference>
<name>A0AA86N629_9EUKA</name>
<dbReference type="SMART" id="SM00177">
    <property type="entry name" value="ARF"/>
    <property type="match status" value="1"/>
</dbReference>
<feature type="binding site" evidence="4">
    <location>
        <begin position="24"/>
        <end position="31"/>
    </location>
    <ligand>
        <name>GTP</name>
        <dbReference type="ChEBI" id="CHEBI:37565"/>
    </ligand>
</feature>
<evidence type="ECO:0000256" key="1">
    <source>
        <dbReference type="ARBA" id="ARBA00010290"/>
    </source>
</evidence>
<evidence type="ECO:0000256" key="3">
    <source>
        <dbReference type="ARBA" id="ARBA00023134"/>
    </source>
</evidence>
<dbReference type="SMART" id="SM00175">
    <property type="entry name" value="RAB"/>
    <property type="match status" value="1"/>
</dbReference>
<dbReference type="NCBIfam" id="TIGR00231">
    <property type="entry name" value="small_GTP"/>
    <property type="match status" value="1"/>
</dbReference>
<evidence type="ECO:0000313" key="7">
    <source>
        <dbReference type="EMBL" id="CAI9913532.1"/>
    </source>
</evidence>
<feature type="binding site" evidence="4">
    <location>
        <begin position="128"/>
        <end position="131"/>
    </location>
    <ligand>
        <name>GTP</name>
        <dbReference type="ChEBI" id="CHEBI:37565"/>
    </ligand>
</feature>
<dbReference type="SUPFAM" id="SSF52540">
    <property type="entry name" value="P-loop containing nucleoside triphosphate hydrolases"/>
    <property type="match status" value="1"/>
</dbReference>
<organism evidence="7">
    <name type="scientific">Hexamita inflata</name>
    <dbReference type="NCBI Taxonomy" id="28002"/>
    <lineage>
        <taxon>Eukaryota</taxon>
        <taxon>Metamonada</taxon>
        <taxon>Diplomonadida</taxon>
        <taxon>Hexamitidae</taxon>
        <taxon>Hexamitinae</taxon>
        <taxon>Hexamita</taxon>
    </lineage>
</organism>
<evidence type="ECO:0000256" key="2">
    <source>
        <dbReference type="ARBA" id="ARBA00022741"/>
    </source>
</evidence>
<feature type="binding site" evidence="5">
    <location>
        <position position="31"/>
    </location>
    <ligand>
        <name>Mg(2+)</name>
        <dbReference type="ChEBI" id="CHEBI:18420"/>
    </ligand>
</feature>
<evidence type="ECO:0000313" key="8">
    <source>
        <dbReference type="EMBL" id="CAL6071171.1"/>
    </source>
</evidence>
<protein>
    <submittedName>
        <fullName evidence="7">ADP-ribosylation factor</fullName>
    </submittedName>
    <submittedName>
        <fullName evidence="8">ADP-ribosylation_factor</fullName>
    </submittedName>
</protein>
<reference evidence="7" key="1">
    <citation type="submission" date="2023-06" db="EMBL/GenBank/DDBJ databases">
        <authorList>
            <person name="Kurt Z."/>
        </authorList>
    </citation>
    <scope>NUCLEOTIDE SEQUENCE</scope>
</reference>
<dbReference type="AlphaFoldDB" id="A0AA86N629"/>
<dbReference type="InterPro" id="IPR027417">
    <property type="entry name" value="P-loop_NTPase"/>
</dbReference>